<comment type="caution">
    <text evidence="2">The sequence shown here is derived from an EMBL/GenBank/DDBJ whole genome shotgun (WGS) entry which is preliminary data.</text>
</comment>
<feature type="transmembrane region" description="Helical" evidence="1">
    <location>
        <begin position="318"/>
        <end position="336"/>
    </location>
</feature>
<name>A0A934TK03_9RHOB</name>
<dbReference type="RefSeq" id="WP_201156698.1">
    <property type="nucleotide sequence ID" value="NZ_NHSD01000187.1"/>
</dbReference>
<dbReference type="EMBL" id="NHSD01000187">
    <property type="protein sequence ID" value="MBK5926931.1"/>
    <property type="molecule type" value="Genomic_DNA"/>
</dbReference>
<gene>
    <name evidence="2" type="ORF">CCR87_06160</name>
</gene>
<keyword evidence="1" id="KW-0472">Membrane</keyword>
<evidence type="ECO:0000313" key="3">
    <source>
        <dbReference type="Proteomes" id="UP000706333"/>
    </source>
</evidence>
<reference evidence="2" key="1">
    <citation type="submission" date="2017-05" db="EMBL/GenBank/DDBJ databases">
        <authorList>
            <person name="Imhoff J.F."/>
            <person name="Rahn T."/>
            <person name="Kuenzel S."/>
            <person name="Neulinger S.C."/>
        </authorList>
    </citation>
    <scope>NUCLEOTIDE SEQUENCE</scope>
    <source>
        <strain evidence="2">LMG 28126</strain>
    </source>
</reference>
<proteinExistence type="predicted"/>
<keyword evidence="3" id="KW-1185">Reference proteome</keyword>
<evidence type="ECO:0000256" key="1">
    <source>
        <dbReference type="SAM" id="Phobius"/>
    </source>
</evidence>
<evidence type="ECO:0000313" key="2">
    <source>
        <dbReference type="EMBL" id="MBK5926931.1"/>
    </source>
</evidence>
<keyword evidence="1" id="KW-0812">Transmembrane</keyword>
<reference evidence="2" key="2">
    <citation type="journal article" date="2020" name="Microorganisms">
        <title>Osmotic Adaptation and Compatible Solute Biosynthesis of Phototrophic Bacteria as Revealed from Genome Analyses.</title>
        <authorList>
            <person name="Imhoff J.F."/>
            <person name="Rahn T."/>
            <person name="Kunzel S."/>
            <person name="Keller A."/>
            <person name="Neulinger S.C."/>
        </authorList>
    </citation>
    <scope>NUCLEOTIDE SEQUENCE</scope>
    <source>
        <strain evidence="2">LMG 28126</strain>
    </source>
</reference>
<accession>A0A934TK03</accession>
<organism evidence="2 3">
    <name type="scientific">Rhodobaculum claviforme</name>
    <dbReference type="NCBI Taxonomy" id="1549854"/>
    <lineage>
        <taxon>Bacteria</taxon>
        <taxon>Pseudomonadati</taxon>
        <taxon>Pseudomonadota</taxon>
        <taxon>Alphaproteobacteria</taxon>
        <taxon>Rhodobacterales</taxon>
        <taxon>Paracoccaceae</taxon>
        <taxon>Rhodobaculum</taxon>
    </lineage>
</organism>
<sequence length="374" mass="38207">MEFERGRLCGNRRIWGLVVAGVLGLGGAAPSWAATTGFSAQGLVRVTITVEGDRAGDVGVAGSSVQLHQSGQPGLRRSPGYPAPETVLGVGDDAGIDRTITPPPTLAAVGNTEGGLAGLILRSEDGATDLSDPLPGVTAAFGDAEASTTATAGGQGTTLEFTSTASGAATEPGAFADASSEWTVEITLTNLSGEPVTVLWAVETLLSANVTGQNTDRGFAATDAIAQVPDEDPSTPQAPGTGAASAPILPGWYATMLLPPELRDDPENLQTHAATASTRTWSRTYRLEIPAGESATLEFGLRTAGSATMAVTPIPLPASLPLLVTALAGAGLLRAARTRRGRDHRAAAGRLPTRAVLPWLHEGRGHMHACQSIC</sequence>
<protein>
    <submittedName>
        <fullName evidence="2">Uncharacterized protein</fullName>
    </submittedName>
</protein>
<keyword evidence="1" id="KW-1133">Transmembrane helix</keyword>
<dbReference type="Proteomes" id="UP000706333">
    <property type="component" value="Unassembled WGS sequence"/>
</dbReference>
<dbReference type="AlphaFoldDB" id="A0A934TK03"/>